<keyword evidence="7 9" id="KW-0460">Magnesium</keyword>
<gene>
    <name evidence="9 10" type="primary">cas2</name>
    <name evidence="10" type="ORF">ACFQ4Y_12630</name>
</gene>
<evidence type="ECO:0000256" key="6">
    <source>
        <dbReference type="ARBA" id="ARBA00022801"/>
    </source>
</evidence>
<evidence type="ECO:0000256" key="2">
    <source>
        <dbReference type="ARBA" id="ARBA00009959"/>
    </source>
</evidence>
<comment type="function">
    <text evidence="9">CRISPR (clustered regularly interspaced short palindromic repeat), is an adaptive immune system that provides protection against mobile genetic elements (viruses, transposable elements and conjugative plasmids). CRISPR clusters contain sequences complementary to antecedent mobile elements and target invading nucleic acids. CRISPR clusters are transcribed and processed into CRISPR RNA (crRNA). Functions as a ssRNA-specific endoribonuclease. Involved in the integration of spacer DNA into the CRISPR cassette.</text>
</comment>
<dbReference type="PANTHER" id="PTHR34405:SF1">
    <property type="entry name" value="CRISPR-ASSOCIATED ENDORIBONUCLEASE CAS2"/>
    <property type="match status" value="1"/>
</dbReference>
<dbReference type="GO" id="GO:0004519">
    <property type="term" value="F:endonuclease activity"/>
    <property type="evidence" value="ECO:0007669"/>
    <property type="project" value="UniProtKB-KW"/>
</dbReference>
<dbReference type="Pfam" id="PF09827">
    <property type="entry name" value="CRISPR_Cas2"/>
    <property type="match status" value="1"/>
</dbReference>
<accession>A0ABW4CAE7</accession>
<comment type="subunit">
    <text evidence="9">Homodimer, forms a heterotetramer with a Cas1 homodimer.</text>
</comment>
<evidence type="ECO:0000256" key="9">
    <source>
        <dbReference type="HAMAP-Rule" id="MF_01471"/>
    </source>
</evidence>
<dbReference type="PANTHER" id="PTHR34405">
    <property type="entry name" value="CRISPR-ASSOCIATED ENDORIBONUCLEASE CAS2"/>
    <property type="match status" value="1"/>
</dbReference>
<reference evidence="11" key="1">
    <citation type="journal article" date="2019" name="Int. J. Syst. Evol. Microbiol.">
        <title>The Global Catalogue of Microorganisms (GCM) 10K type strain sequencing project: providing services to taxonomists for standard genome sequencing and annotation.</title>
        <authorList>
            <consortium name="The Broad Institute Genomics Platform"/>
            <consortium name="The Broad Institute Genome Sequencing Center for Infectious Disease"/>
            <person name="Wu L."/>
            <person name="Ma J."/>
        </authorList>
    </citation>
    <scope>NUCLEOTIDE SEQUENCE [LARGE SCALE GENOMIC DNA]</scope>
    <source>
        <strain evidence="11">S1</strain>
    </source>
</reference>
<feature type="binding site" evidence="9">
    <location>
        <position position="8"/>
    </location>
    <ligand>
        <name>Mg(2+)</name>
        <dbReference type="ChEBI" id="CHEBI:18420"/>
        <note>catalytic</note>
    </ligand>
</feature>
<evidence type="ECO:0000313" key="11">
    <source>
        <dbReference type="Proteomes" id="UP001597282"/>
    </source>
</evidence>
<evidence type="ECO:0000313" key="10">
    <source>
        <dbReference type="EMBL" id="MFD1427750.1"/>
    </source>
</evidence>
<evidence type="ECO:0000256" key="8">
    <source>
        <dbReference type="ARBA" id="ARBA00023118"/>
    </source>
</evidence>
<comment type="caution">
    <text evidence="10">The sequence shown here is derived from an EMBL/GenBank/DDBJ whole genome shotgun (WGS) entry which is preliminary data.</text>
</comment>
<evidence type="ECO:0000256" key="1">
    <source>
        <dbReference type="ARBA" id="ARBA00001946"/>
    </source>
</evidence>
<evidence type="ECO:0000256" key="4">
    <source>
        <dbReference type="ARBA" id="ARBA00022723"/>
    </source>
</evidence>
<dbReference type="InterPro" id="IPR021127">
    <property type="entry name" value="CRISPR_associated_Cas2"/>
</dbReference>
<evidence type="ECO:0000256" key="3">
    <source>
        <dbReference type="ARBA" id="ARBA00022722"/>
    </source>
</evidence>
<evidence type="ECO:0000256" key="5">
    <source>
        <dbReference type="ARBA" id="ARBA00022759"/>
    </source>
</evidence>
<name>A0ABW4CAE7_9BACL</name>
<dbReference type="HAMAP" id="MF_01471">
    <property type="entry name" value="Cas2"/>
    <property type="match status" value="1"/>
</dbReference>
<keyword evidence="6 9" id="KW-0378">Hydrolase</keyword>
<dbReference type="EMBL" id="JBHTNU010000012">
    <property type="protein sequence ID" value="MFD1427750.1"/>
    <property type="molecule type" value="Genomic_DNA"/>
</dbReference>
<keyword evidence="4 9" id="KW-0479">Metal-binding</keyword>
<dbReference type="Gene3D" id="3.30.70.240">
    <property type="match status" value="1"/>
</dbReference>
<proteinExistence type="inferred from homology"/>
<dbReference type="Proteomes" id="UP001597282">
    <property type="component" value="Unassembled WGS sequence"/>
</dbReference>
<keyword evidence="8 9" id="KW-0051">Antiviral defense</keyword>
<dbReference type="SUPFAM" id="SSF143430">
    <property type="entry name" value="TTP0101/SSO1404-like"/>
    <property type="match status" value="1"/>
</dbReference>
<dbReference type="RefSeq" id="WP_380165999.1">
    <property type="nucleotide sequence ID" value="NZ_JBHTNU010000012.1"/>
</dbReference>
<protein>
    <recommendedName>
        <fullName evidence="9">CRISPR-associated endoribonuclease Cas2</fullName>
        <ecNumber evidence="9">3.1.-.-</ecNumber>
    </recommendedName>
</protein>
<dbReference type="EC" id="3.1.-.-" evidence="9"/>
<comment type="cofactor">
    <cofactor evidence="1 9">
        <name>Mg(2+)</name>
        <dbReference type="ChEBI" id="CHEBI:18420"/>
    </cofactor>
</comment>
<keyword evidence="11" id="KW-1185">Reference proteome</keyword>
<sequence>MYVIITYDVDKKRVYKVCKKLREYLIWTQNSVFEGPIGKGKLTQCMHELDHIINPQYDSIYLYQVNNQNHMKKTVFGREKGFDDLFL</sequence>
<comment type="similarity">
    <text evidence="2 9">Belongs to the CRISPR-associated endoribonuclease Cas2 protein family.</text>
</comment>
<keyword evidence="5 9" id="KW-0255">Endonuclease</keyword>
<organism evidence="10 11">
    <name type="scientific">Kroppenstedtia sanguinis</name>
    <dbReference type="NCBI Taxonomy" id="1380684"/>
    <lineage>
        <taxon>Bacteria</taxon>
        <taxon>Bacillati</taxon>
        <taxon>Bacillota</taxon>
        <taxon>Bacilli</taxon>
        <taxon>Bacillales</taxon>
        <taxon>Thermoactinomycetaceae</taxon>
        <taxon>Kroppenstedtia</taxon>
    </lineage>
</organism>
<dbReference type="InterPro" id="IPR019199">
    <property type="entry name" value="Virulence_VapD/CRISPR_Cas2"/>
</dbReference>
<keyword evidence="3 9" id="KW-0540">Nuclease</keyword>
<evidence type="ECO:0000256" key="7">
    <source>
        <dbReference type="ARBA" id="ARBA00022842"/>
    </source>
</evidence>
<dbReference type="CDD" id="cd09725">
    <property type="entry name" value="Cas2_I_II_III"/>
    <property type="match status" value="1"/>
</dbReference>
<dbReference type="NCBIfam" id="TIGR01573">
    <property type="entry name" value="cas2"/>
    <property type="match status" value="1"/>
</dbReference>